<name>A0A5A7NQB8_9MICC</name>
<feature type="transmembrane region" description="Helical" evidence="2">
    <location>
        <begin position="321"/>
        <end position="343"/>
    </location>
</feature>
<dbReference type="EMBL" id="BKDJ01000007">
    <property type="protein sequence ID" value="GER23134.1"/>
    <property type="molecule type" value="Genomic_DNA"/>
</dbReference>
<dbReference type="RefSeq" id="WP_172627339.1">
    <property type="nucleotide sequence ID" value="NZ_BKDJ01000007.1"/>
</dbReference>
<feature type="domain" description="DUF418" evidence="3">
    <location>
        <begin position="211"/>
        <end position="357"/>
    </location>
</feature>
<feature type="transmembrane region" description="Helical" evidence="2">
    <location>
        <begin position="139"/>
        <end position="157"/>
    </location>
</feature>
<feature type="transmembrane region" description="Helical" evidence="2">
    <location>
        <begin position="218"/>
        <end position="241"/>
    </location>
</feature>
<feature type="transmembrane region" description="Helical" evidence="2">
    <location>
        <begin position="188"/>
        <end position="206"/>
    </location>
</feature>
<feature type="transmembrane region" description="Helical" evidence="2">
    <location>
        <begin position="116"/>
        <end position="132"/>
    </location>
</feature>
<evidence type="ECO:0000256" key="2">
    <source>
        <dbReference type="SAM" id="Phobius"/>
    </source>
</evidence>
<accession>A0A5A7NQB8</accession>
<evidence type="ECO:0000256" key="1">
    <source>
        <dbReference type="SAM" id="MobiDB-lite"/>
    </source>
</evidence>
<feature type="transmembrane region" description="Helical" evidence="2">
    <location>
        <begin position="93"/>
        <end position="110"/>
    </location>
</feature>
<gene>
    <name evidence="4" type="ORF">NCCP1664_16300</name>
</gene>
<feature type="transmembrane region" description="Helical" evidence="2">
    <location>
        <begin position="293"/>
        <end position="315"/>
    </location>
</feature>
<keyword evidence="2" id="KW-1133">Transmembrane helix</keyword>
<keyword evidence="2" id="KW-0472">Membrane</keyword>
<feature type="transmembrane region" description="Helical" evidence="2">
    <location>
        <begin position="261"/>
        <end position="281"/>
    </location>
</feature>
<dbReference type="PANTHER" id="PTHR30590">
    <property type="entry name" value="INNER MEMBRANE PROTEIN"/>
    <property type="match status" value="1"/>
</dbReference>
<protein>
    <recommendedName>
        <fullName evidence="3">DUF418 domain-containing protein</fullName>
    </recommendedName>
</protein>
<proteinExistence type="predicted"/>
<evidence type="ECO:0000259" key="3">
    <source>
        <dbReference type="Pfam" id="PF04235"/>
    </source>
</evidence>
<dbReference type="InterPro" id="IPR007349">
    <property type="entry name" value="DUF418"/>
</dbReference>
<dbReference type="AlphaFoldDB" id="A0A5A7NQB8"/>
<comment type="caution">
    <text evidence="4">The sequence shown here is derived from an EMBL/GenBank/DDBJ whole genome shotgun (WGS) entry which is preliminary data.</text>
</comment>
<feature type="region of interest" description="Disordered" evidence="1">
    <location>
        <begin position="1"/>
        <end position="20"/>
    </location>
</feature>
<dbReference type="Pfam" id="PF04235">
    <property type="entry name" value="DUF418"/>
    <property type="match status" value="1"/>
</dbReference>
<evidence type="ECO:0000313" key="4">
    <source>
        <dbReference type="EMBL" id="GER23134.1"/>
    </source>
</evidence>
<dbReference type="PANTHER" id="PTHR30590:SF3">
    <property type="entry name" value="HYPOTHETICAL MEMBRANE SPANNING PROTEIN"/>
    <property type="match status" value="1"/>
</dbReference>
<dbReference type="Proteomes" id="UP000325307">
    <property type="component" value="Unassembled WGS sequence"/>
</dbReference>
<keyword evidence="2" id="KW-0812">Transmembrane</keyword>
<dbReference type="InterPro" id="IPR052529">
    <property type="entry name" value="Bact_Transport_Assoc"/>
</dbReference>
<evidence type="ECO:0000313" key="5">
    <source>
        <dbReference type="Proteomes" id="UP000325307"/>
    </source>
</evidence>
<organism evidence="4 5">
    <name type="scientific">Zafaria cholistanensis</name>
    <dbReference type="NCBI Taxonomy" id="1682741"/>
    <lineage>
        <taxon>Bacteria</taxon>
        <taxon>Bacillati</taxon>
        <taxon>Actinomycetota</taxon>
        <taxon>Actinomycetes</taxon>
        <taxon>Micrococcales</taxon>
        <taxon>Micrococcaceae</taxon>
        <taxon>Zafaria</taxon>
    </lineage>
</organism>
<keyword evidence="5" id="KW-1185">Reference proteome</keyword>
<sequence>MAQAPPIPVAPQERPRSSGPRVQALDAARAAAIVGMIAVNVGPRKSDGSVLALVYGLPVGRASLLFMLLAGIGMSLLSRTARKPGGKLPWKIVLWRAVLLLGAGLALQIMHHQVSVILPTYGLLFLLSLPLLKASTPALAWTAGIVFAVGPPIWIATQVASGETYRFIAPTLLDTPIDILRGTVLSGSYPVVVWAAPFLAGLLLGRADLRNRTLHQRLVLWGAVAGVGGYLLSRLLILAFGEPGRRMGWDHLVSAVDHSQMPLWLVSGVGSALFVLGLFLLAEDVVARRLGALAAAGRLSLTIYVGHLVVLAALVRPEPHYLHEGVFITASLSVGAVVFARLWTKRFSTGPLEYLLRIPEPFPRAPHTRAAP</sequence>
<reference evidence="4 5" key="1">
    <citation type="submission" date="2019-09" db="EMBL/GenBank/DDBJ databases">
        <title>Arthrobacter zafarii sp. nov., a moderately thermotolerant and halotolerant actinobacterium isolated from Cholistan desert soil of Pakistan.</title>
        <authorList>
            <person name="Amin A."/>
            <person name="Ahmed I."/>
            <person name="Khalid N."/>
            <person name="Schumann P."/>
            <person name="Busse H.J."/>
            <person name="Khan I.U."/>
            <person name="Li S."/>
            <person name="Li W.J."/>
        </authorList>
    </citation>
    <scope>NUCLEOTIDE SEQUENCE [LARGE SCALE GENOMIC DNA]</scope>
    <source>
        <strain evidence="4 5">NCCP-1664</strain>
    </source>
</reference>